<keyword evidence="5 19" id="KW-0812">Transmembrane</keyword>
<evidence type="ECO:0000256" key="9">
    <source>
        <dbReference type="ARBA" id="ARBA00022989"/>
    </source>
</evidence>
<evidence type="ECO:0000256" key="5">
    <source>
        <dbReference type="ARBA" id="ARBA00022692"/>
    </source>
</evidence>
<dbReference type="SUPFAM" id="SSF51905">
    <property type="entry name" value="FAD/NAD(P)-binding domain"/>
    <property type="match status" value="1"/>
</dbReference>
<feature type="transmembrane region" description="Helical" evidence="19">
    <location>
        <begin position="245"/>
        <end position="265"/>
    </location>
</feature>
<dbReference type="GO" id="GO:0004499">
    <property type="term" value="F:N,N-dimethylaniline monooxygenase activity"/>
    <property type="evidence" value="ECO:0007669"/>
    <property type="project" value="InterPro"/>
</dbReference>
<protein>
    <recommendedName>
        <fullName evidence="18">Flavin-containing monooxygenase</fullName>
        <ecNumber evidence="18">1.-.-.-</ecNumber>
    </recommendedName>
</protein>
<keyword evidence="20" id="KW-1185">Reference proteome</keyword>
<dbReference type="InterPro" id="IPR011701">
    <property type="entry name" value="MFS"/>
</dbReference>
<keyword evidence="11 18" id="KW-0503">Monooxygenase</keyword>
<evidence type="ECO:0000256" key="7">
    <source>
        <dbReference type="ARBA" id="ARBA00022827"/>
    </source>
</evidence>
<evidence type="ECO:0000256" key="2">
    <source>
        <dbReference type="ARBA" id="ARBA00004389"/>
    </source>
</evidence>
<dbReference type="AlphaFoldDB" id="A0A915ETL7"/>
<organism evidence="20 21">
    <name type="scientific">Ditylenchus dipsaci</name>
    <dbReference type="NCBI Taxonomy" id="166011"/>
    <lineage>
        <taxon>Eukaryota</taxon>
        <taxon>Metazoa</taxon>
        <taxon>Ecdysozoa</taxon>
        <taxon>Nematoda</taxon>
        <taxon>Chromadorea</taxon>
        <taxon>Rhabditida</taxon>
        <taxon>Tylenchina</taxon>
        <taxon>Tylenchomorpha</taxon>
        <taxon>Sphaerularioidea</taxon>
        <taxon>Anguinidae</taxon>
        <taxon>Anguininae</taxon>
        <taxon>Ditylenchus</taxon>
    </lineage>
</organism>
<dbReference type="Pfam" id="PF00743">
    <property type="entry name" value="FMO-like"/>
    <property type="match status" value="2"/>
</dbReference>
<comment type="function">
    <text evidence="13">Broad spectrum monooxygenase that catalyzes the oxygenation of a wide variety of nitrogen- and sulfur-containing compounds including xenobiotics. Catalyzes the S-oxygenation of hypotaurine to produce taurine, an organic osmolyte involved in cell volume regulation as well as a variety of cytoprotective and developmental processes. In vitro, catalyzes the N-oxygenation of trimethylamine (TMA) to produce trimethylamine N-oxide (TMAO) and could therefore participate to the detoxification of this compound that is generated by the action of gut microbiota from dietary precursors such as choline, choline containing compounds, betaine or L-carnitine.</text>
</comment>
<comment type="catalytic activity">
    <reaction evidence="14">
        <text>hypotaurine + NADH + O2 + H(+) = taurine + NAD(+) + H2O</text>
        <dbReference type="Rhea" id="RHEA:74111"/>
        <dbReference type="ChEBI" id="CHEBI:15377"/>
        <dbReference type="ChEBI" id="CHEBI:15378"/>
        <dbReference type="ChEBI" id="CHEBI:15379"/>
        <dbReference type="ChEBI" id="CHEBI:57540"/>
        <dbReference type="ChEBI" id="CHEBI:57853"/>
        <dbReference type="ChEBI" id="CHEBI:57945"/>
        <dbReference type="ChEBI" id="CHEBI:507393"/>
        <dbReference type="EC" id="1.14.13.8"/>
    </reaction>
    <physiologicalReaction direction="left-to-right" evidence="14">
        <dbReference type="Rhea" id="RHEA:74112"/>
    </physiologicalReaction>
</comment>
<dbReference type="InterPro" id="IPR020946">
    <property type="entry name" value="Flavin_mOase-like"/>
</dbReference>
<evidence type="ECO:0000256" key="18">
    <source>
        <dbReference type="RuleBase" id="RU361177"/>
    </source>
</evidence>
<evidence type="ECO:0000256" key="17">
    <source>
        <dbReference type="ARBA" id="ARBA00049443"/>
    </source>
</evidence>
<dbReference type="FunFam" id="3.50.50.60:FF:000159">
    <property type="entry name" value="Dimethylaniline monooxygenase [N-oxide-forming]"/>
    <property type="match status" value="1"/>
</dbReference>
<dbReference type="GO" id="GO:0022857">
    <property type="term" value="F:transmembrane transporter activity"/>
    <property type="evidence" value="ECO:0007669"/>
    <property type="project" value="InterPro"/>
</dbReference>
<evidence type="ECO:0000256" key="4">
    <source>
        <dbReference type="ARBA" id="ARBA00022630"/>
    </source>
</evidence>
<feature type="transmembrane region" description="Helical" evidence="19">
    <location>
        <begin position="109"/>
        <end position="131"/>
    </location>
</feature>
<evidence type="ECO:0000256" key="8">
    <source>
        <dbReference type="ARBA" id="ARBA00022857"/>
    </source>
</evidence>
<comment type="cofactor">
    <cofactor evidence="1 18">
        <name>FAD</name>
        <dbReference type="ChEBI" id="CHEBI:57692"/>
    </cofactor>
</comment>
<evidence type="ECO:0000256" key="3">
    <source>
        <dbReference type="ARBA" id="ARBA00009183"/>
    </source>
</evidence>
<evidence type="ECO:0000256" key="10">
    <source>
        <dbReference type="ARBA" id="ARBA00023002"/>
    </source>
</evidence>
<evidence type="ECO:0000256" key="15">
    <source>
        <dbReference type="ARBA" id="ARBA00048041"/>
    </source>
</evidence>
<evidence type="ECO:0000256" key="12">
    <source>
        <dbReference type="ARBA" id="ARBA00023136"/>
    </source>
</evidence>
<comment type="subcellular location">
    <subcellularLocation>
        <location evidence="2">Endoplasmic reticulum membrane</location>
        <topology evidence="2">Single-pass membrane protein</topology>
    </subcellularLocation>
</comment>
<dbReference type="GO" id="GO:0050661">
    <property type="term" value="F:NADP binding"/>
    <property type="evidence" value="ECO:0007669"/>
    <property type="project" value="InterPro"/>
</dbReference>
<sequence length="751" mass="85444">MTSDLHFWLTNSLNMMRNQTVDCGRTCMLYASRVALPICAVAIAKEYGWYKIDSDTIMSCFFWGYAITQVVAGGIADLIGREKILTYTTLIWSILTLFTPQLFDIAYWSGFPLFMLLLVRIFTGVCQGFHLPSMASIVSRHLTAGDKGRVFGICLAGSYFRSKSFLWLHTVGANTYFMMFCWMPYTSKTATQILRFSLSLVAPFMAARLLSRSNSITFTRRFMDISGICFLIEQQMERRKNRLKIAIHGAGVSGLAAASKFIIFAPQVYFHSIECIFWAEYWAIEYGHCPVIFERSDEIGGAWNYARSDFASNFTVFHSTVNNTSKDMTSFSDFPADDNSPVFFHHQDLIHYINNYARHYDLFQHIRFHTNVNTVRRSECYQSTGEFDVNYTNANGTNETQRFDAFLLCTGRLAEPYYPDEFPGQKTFTGRIVHSAHYRCGKELTGSSCAVGLGNSSIDIAVELTSRGEKVVISSRSGAWIYPKIGFGGLPFDYFVNCQILAVLKSLFPFGWFHRLAEKFLNFFFFDHVIYGLQNSSKGIEMNHPLVNQALPLLMLNGQVQIKGEIKSINGNQINFLDDSTFSAENLILCTGFRHSFPTLQDDGLDQEVKKSFCHVWPINLPHTTFGAIGYITPLHVSCQFTEAKLPAVSIIDSDIRQQEAQKGRVEYLPYMMQLSSLMNAQPTLSRLILHGHFRLAYIYLFKHVTPYFFRLFGPKQWDGAVKAILSVEERVQKGIRGDLDNRNPSDNFIV</sequence>
<evidence type="ECO:0000256" key="16">
    <source>
        <dbReference type="ARBA" id="ARBA00048088"/>
    </source>
</evidence>
<dbReference type="InterPro" id="IPR050346">
    <property type="entry name" value="FMO-like"/>
</dbReference>
<comment type="catalytic activity">
    <reaction evidence="16">
        <text>trimethylamine + NADPH + O2 = trimethylamine N-oxide + NADP(+) + H2O</text>
        <dbReference type="Rhea" id="RHEA:31979"/>
        <dbReference type="ChEBI" id="CHEBI:15377"/>
        <dbReference type="ChEBI" id="CHEBI:15379"/>
        <dbReference type="ChEBI" id="CHEBI:15724"/>
        <dbReference type="ChEBI" id="CHEBI:57783"/>
        <dbReference type="ChEBI" id="CHEBI:58349"/>
        <dbReference type="ChEBI" id="CHEBI:58389"/>
        <dbReference type="EC" id="1.14.13.148"/>
    </reaction>
    <physiologicalReaction direction="left-to-right" evidence="16">
        <dbReference type="Rhea" id="RHEA:31980"/>
    </physiologicalReaction>
</comment>
<evidence type="ECO:0000256" key="1">
    <source>
        <dbReference type="ARBA" id="ARBA00001974"/>
    </source>
</evidence>
<dbReference type="PRINTS" id="PR00370">
    <property type="entry name" value="FMOXYGENASE"/>
</dbReference>
<dbReference type="GO" id="GO:0005789">
    <property type="term" value="C:endoplasmic reticulum membrane"/>
    <property type="evidence" value="ECO:0007669"/>
    <property type="project" value="UniProtKB-SubCell"/>
</dbReference>
<feature type="transmembrane region" description="Helical" evidence="19">
    <location>
        <begin position="165"/>
        <end position="187"/>
    </location>
</feature>
<keyword evidence="9 19" id="KW-1133">Transmembrane helix</keyword>
<keyword evidence="6" id="KW-0256">Endoplasmic reticulum</keyword>
<keyword evidence="8" id="KW-0521">NADP</keyword>
<dbReference type="GO" id="GO:0050660">
    <property type="term" value="F:flavin adenine dinucleotide binding"/>
    <property type="evidence" value="ECO:0007669"/>
    <property type="project" value="InterPro"/>
</dbReference>
<comment type="catalytic activity">
    <reaction evidence="17">
        <text>N,N-dimethylaniline + NADPH + O2 + H(+) = N,N-dimethylaniline N-oxide + NADP(+) + H2O</text>
        <dbReference type="Rhea" id="RHEA:24468"/>
        <dbReference type="ChEBI" id="CHEBI:15377"/>
        <dbReference type="ChEBI" id="CHEBI:15378"/>
        <dbReference type="ChEBI" id="CHEBI:15379"/>
        <dbReference type="ChEBI" id="CHEBI:16269"/>
        <dbReference type="ChEBI" id="CHEBI:17735"/>
        <dbReference type="ChEBI" id="CHEBI:57783"/>
        <dbReference type="ChEBI" id="CHEBI:58349"/>
        <dbReference type="EC" id="1.14.13.8"/>
    </reaction>
    <physiologicalReaction direction="left-to-right" evidence="17">
        <dbReference type="Rhea" id="RHEA:24469"/>
    </physiologicalReaction>
</comment>
<evidence type="ECO:0000256" key="11">
    <source>
        <dbReference type="ARBA" id="ARBA00023033"/>
    </source>
</evidence>
<evidence type="ECO:0000256" key="14">
    <source>
        <dbReference type="ARBA" id="ARBA00047338"/>
    </source>
</evidence>
<dbReference type="PANTHER" id="PTHR23023">
    <property type="entry name" value="DIMETHYLANILINE MONOOXYGENASE"/>
    <property type="match status" value="1"/>
</dbReference>
<comment type="catalytic activity">
    <reaction evidence="15">
        <text>hypotaurine + NADPH + O2 + H(+) = taurine + NADP(+) + H2O</text>
        <dbReference type="Rhea" id="RHEA:69819"/>
        <dbReference type="ChEBI" id="CHEBI:15377"/>
        <dbReference type="ChEBI" id="CHEBI:15378"/>
        <dbReference type="ChEBI" id="CHEBI:15379"/>
        <dbReference type="ChEBI" id="CHEBI:57783"/>
        <dbReference type="ChEBI" id="CHEBI:57853"/>
        <dbReference type="ChEBI" id="CHEBI:58349"/>
        <dbReference type="ChEBI" id="CHEBI:507393"/>
        <dbReference type="EC" id="1.14.13.8"/>
    </reaction>
    <physiologicalReaction direction="left-to-right" evidence="15">
        <dbReference type="Rhea" id="RHEA:69820"/>
    </physiologicalReaction>
</comment>
<dbReference type="InterPro" id="IPR036259">
    <property type="entry name" value="MFS_trans_sf"/>
</dbReference>
<dbReference type="WBParaSite" id="jg9157">
    <property type="protein sequence ID" value="jg9157"/>
    <property type="gene ID" value="jg9157"/>
</dbReference>
<keyword evidence="7 18" id="KW-0274">FAD</keyword>
<keyword evidence="4 18" id="KW-0285">Flavoprotein</keyword>
<feature type="transmembrane region" description="Helical" evidence="19">
    <location>
        <begin position="56"/>
        <end position="79"/>
    </location>
</feature>
<reference evidence="21" key="1">
    <citation type="submission" date="2022-11" db="UniProtKB">
        <authorList>
            <consortium name="WormBaseParasite"/>
        </authorList>
    </citation>
    <scope>IDENTIFICATION</scope>
</reference>
<proteinExistence type="inferred from homology"/>
<accession>A0A915ETL7</accession>
<dbReference type="Proteomes" id="UP000887574">
    <property type="component" value="Unplaced"/>
</dbReference>
<evidence type="ECO:0000256" key="13">
    <source>
        <dbReference type="ARBA" id="ARBA00045957"/>
    </source>
</evidence>
<dbReference type="SUPFAM" id="SSF103473">
    <property type="entry name" value="MFS general substrate transporter"/>
    <property type="match status" value="1"/>
</dbReference>
<comment type="similarity">
    <text evidence="3 18">Belongs to the FMO family.</text>
</comment>
<dbReference type="InterPro" id="IPR036188">
    <property type="entry name" value="FAD/NAD-bd_sf"/>
</dbReference>
<evidence type="ECO:0000313" key="20">
    <source>
        <dbReference type="Proteomes" id="UP000887574"/>
    </source>
</evidence>
<dbReference type="Gene3D" id="1.20.1250.20">
    <property type="entry name" value="MFS general substrate transporter like domains"/>
    <property type="match status" value="1"/>
</dbReference>
<keyword evidence="12 19" id="KW-0472">Membrane</keyword>
<dbReference type="Gene3D" id="3.50.50.60">
    <property type="entry name" value="FAD/NAD(P)-binding domain"/>
    <property type="match status" value="1"/>
</dbReference>
<dbReference type="InterPro" id="IPR000960">
    <property type="entry name" value="Flavin_mOase"/>
</dbReference>
<dbReference type="EC" id="1.-.-.-" evidence="18"/>
<evidence type="ECO:0000256" key="6">
    <source>
        <dbReference type="ARBA" id="ARBA00022824"/>
    </source>
</evidence>
<keyword evidence="10 18" id="KW-0560">Oxidoreductase</keyword>
<dbReference type="GO" id="GO:0034899">
    <property type="term" value="F:trimethylamine monooxygenase activity"/>
    <property type="evidence" value="ECO:0007669"/>
    <property type="project" value="UniProtKB-EC"/>
</dbReference>
<evidence type="ECO:0000256" key="19">
    <source>
        <dbReference type="SAM" id="Phobius"/>
    </source>
</evidence>
<name>A0A915ETL7_9BILA</name>
<feature type="transmembrane region" description="Helical" evidence="19">
    <location>
        <begin position="84"/>
        <end position="103"/>
    </location>
</feature>
<dbReference type="Pfam" id="PF07690">
    <property type="entry name" value="MFS_1"/>
    <property type="match status" value="1"/>
</dbReference>
<evidence type="ECO:0000313" key="21">
    <source>
        <dbReference type="WBParaSite" id="jg9157"/>
    </source>
</evidence>